<dbReference type="RefSeq" id="YP_001950178.1">
    <property type="nucleotide sequence ID" value="NC_010811.2"/>
</dbReference>
<dbReference type="KEGG" id="vg:6369864"/>
<evidence type="ECO:0000313" key="2">
    <source>
        <dbReference type="Proteomes" id="UP000001034"/>
    </source>
</evidence>
<sequence>MRFDRVIDPFVTDYECSRTHTVSAEHLERVVLTLADFKPGDKLEFTQRFRVGDKTVTEVRTAVVTLINWEGNGLVSYTGRVQEGMMRTGSGAFDPAAVGTKPFGFHCAVRKV</sequence>
<accession>B2ZYC8</accession>
<keyword evidence="2" id="KW-1185">Reference proteome</keyword>
<evidence type="ECO:0000313" key="1">
    <source>
        <dbReference type="EMBL" id="BAG41748.1"/>
    </source>
</evidence>
<dbReference type="GeneID" id="6369864"/>
<protein>
    <submittedName>
        <fullName evidence="1">Uncharacterized protein</fullName>
    </submittedName>
</protein>
<dbReference type="Proteomes" id="UP000001034">
    <property type="component" value="Segment"/>
</dbReference>
<dbReference type="EMBL" id="AB366653">
    <property type="protein sequence ID" value="BAG41748.1"/>
    <property type="molecule type" value="Genomic_DNA"/>
</dbReference>
<reference evidence="1 2" key="1">
    <citation type="journal article" date="2010" name="Virology">
        <title>A jumbo phage infecting the phytopathogen Ralstonia solanacearum defines a new lineage of the Myoviridae family.</title>
        <authorList>
            <person name="Yamada T."/>
            <person name="Satoh S."/>
            <person name="Ishikawa H."/>
            <person name="Fujiwara A."/>
            <person name="Kawasaki T."/>
            <person name="Fujie M."/>
            <person name="Ogata H."/>
        </authorList>
    </citation>
    <scope>NUCLEOTIDE SEQUENCE [LARGE SCALE GENOMIC DNA]</scope>
</reference>
<organism evidence="1 2">
    <name type="scientific">Ralstonia phage phiRSL1</name>
    <dbReference type="NCBI Taxonomy" id="1980924"/>
    <lineage>
        <taxon>Viruses</taxon>
        <taxon>Duplodnaviria</taxon>
        <taxon>Heunggongvirae</taxon>
        <taxon>Uroviricota</taxon>
        <taxon>Caudoviricetes</taxon>
        <taxon>Mieseafarmvirus</taxon>
        <taxon>Mieseafarmvirus RSL1</taxon>
    </lineage>
</organism>
<name>B2ZYC8_9CAUD</name>
<proteinExistence type="predicted"/>